<accession>A0A151WSP9</accession>
<evidence type="ECO:0000313" key="2">
    <source>
        <dbReference type="Proteomes" id="UP000075809"/>
    </source>
</evidence>
<name>A0A151WSP9_9HYME</name>
<dbReference type="AlphaFoldDB" id="A0A151WSP9"/>
<evidence type="ECO:0000313" key="1">
    <source>
        <dbReference type="EMBL" id="KYQ50821.1"/>
    </source>
</evidence>
<dbReference type="OrthoDB" id="6160353at2759"/>
<protein>
    <submittedName>
        <fullName evidence="1">Uncharacterized protein</fullName>
    </submittedName>
</protein>
<sequence>MEKLCPACEKNGIKRRLKAFQINLEEAVWSCEAEECSWPISYEELTFFPRAASSCNWEEPTFAKEDKPVLLEFTLYTPPVTPGSELSKELTEITSAEYSSYPTMEDKIETVPKCKFITSPKESTDTNKSLLFEPLELADTNSKESRNIMNKQIVGVRTLPKIVNIEKTNINLKIFSNIDEHCDDRKLQEHDYSFMNTNVMDTFKNLNISNDKYIGLNQQYKTANEQNENRKLQLDATVNEVGTDVGTETLSKAMNTLVDLDTTINLDTTNQSIENTSNSNIDTLLEHILNNESNLPIDLNEDWLNMLMS</sequence>
<dbReference type="Proteomes" id="UP000075809">
    <property type="component" value="Unassembled WGS sequence"/>
</dbReference>
<organism evidence="1 2">
    <name type="scientific">Mycetomoellerius zeteki</name>
    <dbReference type="NCBI Taxonomy" id="64791"/>
    <lineage>
        <taxon>Eukaryota</taxon>
        <taxon>Metazoa</taxon>
        <taxon>Ecdysozoa</taxon>
        <taxon>Arthropoda</taxon>
        <taxon>Hexapoda</taxon>
        <taxon>Insecta</taxon>
        <taxon>Pterygota</taxon>
        <taxon>Neoptera</taxon>
        <taxon>Endopterygota</taxon>
        <taxon>Hymenoptera</taxon>
        <taxon>Apocrita</taxon>
        <taxon>Aculeata</taxon>
        <taxon>Formicoidea</taxon>
        <taxon>Formicidae</taxon>
        <taxon>Myrmicinae</taxon>
        <taxon>Mycetomoellerius</taxon>
    </lineage>
</organism>
<dbReference type="EMBL" id="KQ982769">
    <property type="protein sequence ID" value="KYQ50821.1"/>
    <property type="molecule type" value="Genomic_DNA"/>
</dbReference>
<reference evidence="1 2" key="1">
    <citation type="submission" date="2015-09" db="EMBL/GenBank/DDBJ databases">
        <title>Trachymyrmex zeteki WGS genome.</title>
        <authorList>
            <person name="Nygaard S."/>
            <person name="Hu H."/>
            <person name="Boomsma J."/>
            <person name="Zhang G."/>
        </authorList>
    </citation>
    <scope>NUCLEOTIDE SEQUENCE [LARGE SCALE GENOMIC DNA]</scope>
    <source>
        <strain evidence="1">Tzet28-1</strain>
        <tissue evidence="1">Whole body</tissue>
    </source>
</reference>
<gene>
    <name evidence="1" type="ORF">ALC60_09960</name>
</gene>
<keyword evidence="2" id="KW-1185">Reference proteome</keyword>
<dbReference type="KEGG" id="mzt:108726761"/>
<proteinExistence type="predicted"/>